<dbReference type="Proteomes" id="UP000604046">
    <property type="component" value="Unassembled WGS sequence"/>
</dbReference>
<dbReference type="AlphaFoldDB" id="A0A812PFT0"/>
<evidence type="ECO:0000313" key="2">
    <source>
        <dbReference type="Proteomes" id="UP000604046"/>
    </source>
</evidence>
<comment type="caution">
    <text evidence="1">The sequence shown here is derived from an EMBL/GenBank/DDBJ whole genome shotgun (WGS) entry which is preliminary data.</text>
</comment>
<proteinExistence type="predicted"/>
<gene>
    <name evidence="1" type="ORF">SNAT2548_LOCUS18598</name>
</gene>
<protein>
    <submittedName>
        <fullName evidence="1">Uncharacterized protein</fullName>
    </submittedName>
</protein>
<organism evidence="1 2">
    <name type="scientific">Symbiodinium natans</name>
    <dbReference type="NCBI Taxonomy" id="878477"/>
    <lineage>
        <taxon>Eukaryota</taxon>
        <taxon>Sar</taxon>
        <taxon>Alveolata</taxon>
        <taxon>Dinophyceae</taxon>
        <taxon>Suessiales</taxon>
        <taxon>Symbiodiniaceae</taxon>
        <taxon>Symbiodinium</taxon>
    </lineage>
</organism>
<sequence length="482" mass="53224">MLQGNAMVRVTDKVKATAENVELEYRGSSPPAVSRPTTVSAVCLRPRMCADFQGCLPAFKWRPKASGTGLTLEECCDPVLCKDELLDGCSPSTQWKPAADFDKRQGNTRERCCMAQVCTEDICSSGKYTPKKGTGLLGTTEEECCDKLFCSSYPGVCDPKRGERLPDVLEDGSPRLGSTEIDCCDVSKCEDFKCTAPEGKGLWKNKEKPSGIGETFEKCCDEAFCKDLSCENMTKYGPEESGSERGSSPAQCCKPRHCKDYECSKSTLRVLVGDDRLGSTDSECCTLKRCEDYQCSKPTQFEKLPTIEETKDGLQVARAGYSDEECCTPKYCKNFFCSSTKWTARKWPEDDKTLGGTFEECCDEVSCSDYNCTTDYDGDGIGTMYDRKKDSKAMRWLGSTDEECCEPKLCSKYTTQFPTKWTRKGAQAGEPRLGSTDSECYDPVFCKDFCGCKEAGKQLIKAATDLQGSTVEECCEAVGETE</sequence>
<name>A0A812PFT0_9DINO</name>
<accession>A0A812PFT0</accession>
<reference evidence="1" key="1">
    <citation type="submission" date="2021-02" db="EMBL/GenBank/DDBJ databases">
        <authorList>
            <person name="Dougan E. K."/>
            <person name="Rhodes N."/>
            <person name="Thang M."/>
            <person name="Chan C."/>
        </authorList>
    </citation>
    <scope>NUCLEOTIDE SEQUENCE</scope>
</reference>
<keyword evidence="2" id="KW-1185">Reference proteome</keyword>
<dbReference type="EMBL" id="CAJNDS010002150">
    <property type="protein sequence ID" value="CAE7352332.1"/>
    <property type="molecule type" value="Genomic_DNA"/>
</dbReference>
<dbReference type="OrthoDB" id="10504534at2759"/>
<evidence type="ECO:0000313" key="1">
    <source>
        <dbReference type="EMBL" id="CAE7352332.1"/>
    </source>
</evidence>